<evidence type="ECO:0000313" key="12">
    <source>
        <dbReference type="Proteomes" id="UP000031666"/>
    </source>
</evidence>
<dbReference type="GO" id="GO:0005886">
    <property type="term" value="C:plasma membrane"/>
    <property type="evidence" value="ECO:0007669"/>
    <property type="project" value="UniProtKB-SubCell"/>
</dbReference>
<protein>
    <submittedName>
        <fullName evidence="11">Ferric siderophore transport system</fullName>
    </submittedName>
</protein>
<feature type="transmembrane region" description="Helical" evidence="9">
    <location>
        <begin position="12"/>
        <end position="30"/>
    </location>
</feature>
<proteinExistence type="inferred from homology"/>
<keyword evidence="6 9" id="KW-1133">Transmembrane helix</keyword>
<feature type="transmembrane region" description="Helical" evidence="9">
    <location>
        <begin position="159"/>
        <end position="182"/>
    </location>
</feature>
<dbReference type="PANTHER" id="PTHR30625">
    <property type="entry name" value="PROTEIN TOLQ"/>
    <property type="match status" value="1"/>
</dbReference>
<gene>
    <name evidence="11" type="ORF">JCM19241_549</name>
</gene>
<keyword evidence="7 9" id="KW-0472">Membrane</keyword>
<keyword evidence="4 9" id="KW-0812">Transmembrane</keyword>
<evidence type="ECO:0000256" key="5">
    <source>
        <dbReference type="ARBA" id="ARBA00022927"/>
    </source>
</evidence>
<dbReference type="RefSeq" id="WP_261835731.1">
    <property type="nucleotide sequence ID" value="NZ_AP024882.1"/>
</dbReference>
<evidence type="ECO:0000259" key="10">
    <source>
        <dbReference type="Pfam" id="PF01618"/>
    </source>
</evidence>
<organism evidence="11 12">
    <name type="scientific">Vibrio ishigakensis</name>
    <dbReference type="NCBI Taxonomy" id="1481914"/>
    <lineage>
        <taxon>Bacteria</taxon>
        <taxon>Pseudomonadati</taxon>
        <taxon>Pseudomonadota</taxon>
        <taxon>Gammaproteobacteria</taxon>
        <taxon>Vibrionales</taxon>
        <taxon>Vibrionaceae</taxon>
        <taxon>Vibrio</taxon>
    </lineage>
</organism>
<reference evidence="11 12" key="2">
    <citation type="submission" date="2015-01" db="EMBL/GenBank/DDBJ databases">
        <authorList>
            <consortium name="NBRP consortium"/>
            <person name="Sawabe T."/>
            <person name="Meirelles P."/>
            <person name="Feng G."/>
            <person name="Sayaka M."/>
            <person name="Hattori M."/>
            <person name="Ohkuma M."/>
        </authorList>
    </citation>
    <scope>NUCLEOTIDE SEQUENCE [LARGE SCALE GENOMIC DNA]</scope>
    <source>
        <strain evidence="12">JCM 19241</strain>
    </source>
</reference>
<reference evidence="11 12" key="1">
    <citation type="submission" date="2015-01" db="EMBL/GenBank/DDBJ databases">
        <title>Vibrio sp. C94 JCM 19241 whole genome shotgun sequence.</title>
        <authorList>
            <person name="Sawabe T."/>
            <person name="Meirelles P."/>
            <person name="Feng G."/>
            <person name="Sayaka M."/>
            <person name="Hattori M."/>
            <person name="Ohkuma M."/>
        </authorList>
    </citation>
    <scope>NUCLEOTIDE SEQUENCE [LARGE SCALE GENOMIC DNA]</scope>
    <source>
        <strain evidence="12">JCM 19241</strain>
    </source>
</reference>
<sequence>MQTIITLHSQLGMMTVPLTLLSLLTLMLLIERTVYMLVNGRTHTTQILNRVHRIDFGNCAQVERFIAEDLQGKTIIYQAMRMLIGHRTFTKELREEAVSIWLFKKRQQYKSGIRILSIIGVISPLIGLLGTVLGLIDMFKGLAHTSGSISPAVLADGLGLAMSTTAVGLLIALPAITGAQLLGMWVEKTLSKIEYTLNHSNLHIEGISIECPEESKSCNEATLLNQEHA</sequence>
<dbReference type="InterPro" id="IPR050790">
    <property type="entry name" value="ExbB/TolQ_transport"/>
</dbReference>
<name>A0A0B8QC63_9VIBR</name>
<dbReference type="InterPro" id="IPR002898">
    <property type="entry name" value="MotA_ExbB_proton_chnl"/>
</dbReference>
<evidence type="ECO:0000256" key="3">
    <source>
        <dbReference type="ARBA" id="ARBA00022475"/>
    </source>
</evidence>
<keyword evidence="5 8" id="KW-0653">Protein transport</keyword>
<keyword evidence="2 8" id="KW-0813">Transport</keyword>
<dbReference type="EMBL" id="BBSC01000005">
    <property type="protein sequence ID" value="GAM76251.1"/>
    <property type="molecule type" value="Genomic_DNA"/>
</dbReference>
<dbReference type="STRING" id="1481914.JCM19241_549"/>
<comment type="caution">
    <text evidence="11">The sequence shown here is derived from an EMBL/GenBank/DDBJ whole genome shotgun (WGS) entry which is preliminary data.</text>
</comment>
<dbReference type="AlphaFoldDB" id="A0A0B8QC63"/>
<dbReference type="GO" id="GO:0017038">
    <property type="term" value="P:protein import"/>
    <property type="evidence" value="ECO:0007669"/>
    <property type="project" value="TreeGrafter"/>
</dbReference>
<evidence type="ECO:0000256" key="2">
    <source>
        <dbReference type="ARBA" id="ARBA00022448"/>
    </source>
</evidence>
<evidence type="ECO:0000256" key="8">
    <source>
        <dbReference type="RuleBase" id="RU004057"/>
    </source>
</evidence>
<feature type="domain" description="MotA/TolQ/ExbB proton channel" evidence="10">
    <location>
        <begin position="75"/>
        <end position="194"/>
    </location>
</feature>
<accession>A0A0B8QC63</accession>
<comment type="subcellular location">
    <subcellularLocation>
        <location evidence="1">Cell membrane</location>
        <topology evidence="1">Multi-pass membrane protein</topology>
    </subcellularLocation>
    <subcellularLocation>
        <location evidence="8">Membrane</location>
        <topology evidence="8">Multi-pass membrane protein</topology>
    </subcellularLocation>
</comment>
<evidence type="ECO:0000256" key="6">
    <source>
        <dbReference type="ARBA" id="ARBA00022989"/>
    </source>
</evidence>
<evidence type="ECO:0000313" key="11">
    <source>
        <dbReference type="EMBL" id="GAM76251.1"/>
    </source>
</evidence>
<comment type="similarity">
    <text evidence="8">Belongs to the exbB/tolQ family.</text>
</comment>
<keyword evidence="3" id="KW-1003">Cell membrane</keyword>
<evidence type="ECO:0000256" key="1">
    <source>
        <dbReference type="ARBA" id="ARBA00004651"/>
    </source>
</evidence>
<dbReference type="Pfam" id="PF01618">
    <property type="entry name" value="MotA_ExbB"/>
    <property type="match status" value="1"/>
</dbReference>
<evidence type="ECO:0000256" key="9">
    <source>
        <dbReference type="SAM" id="Phobius"/>
    </source>
</evidence>
<dbReference type="Proteomes" id="UP000031666">
    <property type="component" value="Unassembled WGS sequence"/>
</dbReference>
<feature type="transmembrane region" description="Helical" evidence="9">
    <location>
        <begin position="115"/>
        <end position="139"/>
    </location>
</feature>
<dbReference type="PANTHER" id="PTHR30625:SF15">
    <property type="entry name" value="BIOPOLYMER TRANSPORT PROTEIN EXBB"/>
    <property type="match status" value="1"/>
</dbReference>
<evidence type="ECO:0000256" key="7">
    <source>
        <dbReference type="ARBA" id="ARBA00023136"/>
    </source>
</evidence>
<evidence type="ECO:0000256" key="4">
    <source>
        <dbReference type="ARBA" id="ARBA00022692"/>
    </source>
</evidence>